<sequence length="141" mass="16149">MTLRLKLRGDKKAMIRFGDQLEEQWFVNLMRSIRDGDPKTHPAISIKDKGGEIPKLPPPKPVPPEMLEKIKMEKVKVEKKTNEMSKRITPEEYLEESKQGKRCAVVGCLAKTSEKCPGCGAHYCNEHIKIHSHVVEKEMKK</sequence>
<evidence type="ECO:0000256" key="1">
    <source>
        <dbReference type="SAM" id="MobiDB-lite"/>
    </source>
</evidence>
<dbReference type="EMBL" id="BART01022521">
    <property type="protein sequence ID" value="GAG97437.1"/>
    <property type="molecule type" value="Genomic_DNA"/>
</dbReference>
<organism evidence="2">
    <name type="scientific">marine sediment metagenome</name>
    <dbReference type="NCBI Taxonomy" id="412755"/>
    <lineage>
        <taxon>unclassified sequences</taxon>
        <taxon>metagenomes</taxon>
        <taxon>ecological metagenomes</taxon>
    </lineage>
</organism>
<dbReference type="AlphaFoldDB" id="X1CWV6"/>
<feature type="compositionally biased region" description="Basic and acidic residues" evidence="1">
    <location>
        <begin position="37"/>
        <end position="52"/>
    </location>
</feature>
<comment type="caution">
    <text evidence="2">The sequence shown here is derived from an EMBL/GenBank/DDBJ whole genome shotgun (WGS) entry which is preliminary data.</text>
</comment>
<proteinExistence type="predicted"/>
<gene>
    <name evidence="2" type="ORF">S01H4_41214</name>
</gene>
<reference evidence="2" key="1">
    <citation type="journal article" date="2014" name="Front. Microbiol.">
        <title>High frequency of phylogenetically diverse reductive dehalogenase-homologous genes in deep subseafloor sedimentary metagenomes.</title>
        <authorList>
            <person name="Kawai M."/>
            <person name="Futagami T."/>
            <person name="Toyoda A."/>
            <person name="Takaki Y."/>
            <person name="Nishi S."/>
            <person name="Hori S."/>
            <person name="Arai W."/>
            <person name="Tsubouchi T."/>
            <person name="Morono Y."/>
            <person name="Uchiyama I."/>
            <person name="Ito T."/>
            <person name="Fujiyama A."/>
            <person name="Inagaki F."/>
            <person name="Takami H."/>
        </authorList>
    </citation>
    <scope>NUCLEOTIDE SEQUENCE</scope>
    <source>
        <strain evidence="2">Expedition CK06-06</strain>
    </source>
</reference>
<feature type="region of interest" description="Disordered" evidence="1">
    <location>
        <begin position="37"/>
        <end position="65"/>
    </location>
</feature>
<protein>
    <submittedName>
        <fullName evidence="2">Uncharacterized protein</fullName>
    </submittedName>
</protein>
<dbReference type="SUPFAM" id="SSF118310">
    <property type="entry name" value="AN1-like Zinc finger"/>
    <property type="match status" value="1"/>
</dbReference>
<name>X1CWV6_9ZZZZ</name>
<accession>X1CWV6</accession>
<dbReference type="InterPro" id="IPR035896">
    <property type="entry name" value="AN1-like_Znf"/>
</dbReference>
<evidence type="ECO:0000313" key="2">
    <source>
        <dbReference type="EMBL" id="GAG97437.1"/>
    </source>
</evidence>
<feature type="compositionally biased region" description="Pro residues" evidence="1">
    <location>
        <begin position="55"/>
        <end position="64"/>
    </location>
</feature>